<keyword evidence="2" id="KW-1185">Reference proteome</keyword>
<dbReference type="RefSeq" id="WP_141412272.1">
    <property type="nucleotide sequence ID" value="NZ_AP019735.1"/>
</dbReference>
<dbReference type="STRING" id="1118061.GCA_000311925_02590"/>
<gene>
    <name evidence="1" type="ORF">A5CBH24_07790</name>
</gene>
<reference evidence="2" key="1">
    <citation type="submission" date="2019-06" db="EMBL/GenBank/DDBJ databases">
        <title>Alistipes onderdonkii subsp. vulgaris subsp. nov., Alistipes dispar sp. nov. and Alistipes communis sp. nov., isolated from human faeces, and creation of Alistipes onderdonkii subsp. onderdonkii subsp. nov.</title>
        <authorList>
            <person name="Sakamoto M."/>
            <person name="Ikeyama N."/>
            <person name="Ogata Y."/>
            <person name="Suda W."/>
            <person name="Iino T."/>
            <person name="Hattori M."/>
            <person name="Ohkuma M."/>
        </authorList>
    </citation>
    <scope>NUCLEOTIDE SEQUENCE [LARGE SCALE GENOMIC DNA]</scope>
    <source>
        <strain evidence="2">5CBH24</strain>
    </source>
</reference>
<accession>A0A3D3YKL6</accession>
<dbReference type="EMBL" id="AP019735">
    <property type="protein sequence ID" value="BBL03466.1"/>
    <property type="molecule type" value="Genomic_DNA"/>
</dbReference>
<dbReference type="GeneID" id="78341495"/>
<dbReference type="KEGG" id="acou:A5CBH24_07790"/>
<proteinExistence type="predicted"/>
<sequence>MKKGLISLLFLLSCGVWDAAAQDLIVKKDGTNVEAKVLEIGEKDIKYKKASHLDGPTYLVSVANVVYIRFEDGSTDIFSQEDYDRLAAEAKNPAPQKQSKRSAPSAFAGRYQPGDYFDENGVRGIVIEVDAEGHGIVMSIAQANLRWCEFKKSDAVRLGLDDQHDGAVNQAAFARMADEGKVRWEDYPAFKWCRDLGEGWYLPAINEVLRIGHLYNNGRIKFDRKAREQFNNRLKEHGGVKMDRLMYYFSSTEGDDAWTAMTTHMGIEPPFVEQTSKNISFLVRAMHKF</sequence>
<accession>A0A4Y1WTI4</accession>
<accession>A0A4Y1XQB2</accession>
<evidence type="ECO:0000313" key="2">
    <source>
        <dbReference type="Proteomes" id="UP000318946"/>
    </source>
</evidence>
<name>A0A3D3YKL6_9BACT</name>
<dbReference type="OrthoDB" id="1048011at2"/>
<dbReference type="Proteomes" id="UP000318946">
    <property type="component" value="Chromosome"/>
</dbReference>
<evidence type="ECO:0000313" key="1">
    <source>
        <dbReference type="EMBL" id="BBL03466.1"/>
    </source>
</evidence>
<dbReference type="AlphaFoldDB" id="A0A3D3YKL6"/>
<protein>
    <submittedName>
        <fullName evidence="1">Uncharacterized protein</fullName>
    </submittedName>
</protein>
<organism evidence="1 2">
    <name type="scientific">Alistipes communis</name>
    <dbReference type="NCBI Taxonomy" id="2585118"/>
    <lineage>
        <taxon>Bacteria</taxon>
        <taxon>Pseudomonadati</taxon>
        <taxon>Bacteroidota</taxon>
        <taxon>Bacteroidia</taxon>
        <taxon>Bacteroidales</taxon>
        <taxon>Rikenellaceae</taxon>
        <taxon>Alistipes</taxon>
    </lineage>
</organism>